<keyword evidence="7" id="KW-1185">Reference proteome</keyword>
<dbReference type="Pfam" id="PF11380">
    <property type="entry name" value="Stealth_CR2"/>
    <property type="match status" value="1"/>
</dbReference>
<evidence type="ECO:0000313" key="6">
    <source>
        <dbReference type="EMBL" id="ANK62507.1"/>
    </source>
</evidence>
<dbReference type="STRING" id="375175.AYR53_06850"/>
<name>A0A192H2Q2_9LACO</name>
<dbReference type="GeneID" id="42981970"/>
<evidence type="ECO:0000256" key="3">
    <source>
        <dbReference type="ARBA" id="ARBA00023169"/>
    </source>
</evidence>
<keyword evidence="3" id="KW-0270">Exopolysaccharide synthesis</keyword>
<evidence type="ECO:0000259" key="5">
    <source>
        <dbReference type="Pfam" id="PF17101"/>
    </source>
</evidence>
<dbReference type="GO" id="GO:0016772">
    <property type="term" value="F:transferase activity, transferring phosphorus-containing groups"/>
    <property type="evidence" value="ECO:0007669"/>
    <property type="project" value="InterPro"/>
</dbReference>
<dbReference type="InterPro" id="IPR047141">
    <property type="entry name" value="Stealth"/>
</dbReference>
<evidence type="ECO:0000259" key="4">
    <source>
        <dbReference type="Pfam" id="PF11380"/>
    </source>
</evidence>
<dbReference type="Pfam" id="PF17101">
    <property type="entry name" value="Stealth_CR1"/>
    <property type="match status" value="1"/>
</dbReference>
<evidence type="ECO:0000256" key="1">
    <source>
        <dbReference type="ARBA" id="ARBA00007583"/>
    </source>
</evidence>
<dbReference type="PANTHER" id="PTHR24045">
    <property type="match status" value="1"/>
</dbReference>
<gene>
    <name evidence="6" type="ORF">AYR53_06850</name>
</gene>
<dbReference type="EMBL" id="CP014873">
    <property type="protein sequence ID" value="ANK62507.1"/>
    <property type="molecule type" value="Genomic_DNA"/>
</dbReference>
<feature type="domain" description="Stealth protein CR2 conserved region 2" evidence="4">
    <location>
        <begin position="41"/>
        <end position="145"/>
    </location>
</feature>
<evidence type="ECO:0000256" key="2">
    <source>
        <dbReference type="ARBA" id="ARBA00022679"/>
    </source>
</evidence>
<dbReference type="RefSeq" id="WP_068281067.1">
    <property type="nucleotide sequence ID" value="NZ_CP014873.1"/>
</dbReference>
<organism evidence="6 7">
    <name type="scientific">Loigolactobacillus backii</name>
    <dbReference type="NCBI Taxonomy" id="375175"/>
    <lineage>
        <taxon>Bacteria</taxon>
        <taxon>Bacillati</taxon>
        <taxon>Bacillota</taxon>
        <taxon>Bacilli</taxon>
        <taxon>Lactobacillales</taxon>
        <taxon>Lactobacillaceae</taxon>
        <taxon>Loigolactobacillus</taxon>
    </lineage>
</organism>
<dbReference type="InterPro" id="IPR031358">
    <property type="entry name" value="Stealth_CR1"/>
</dbReference>
<dbReference type="OrthoDB" id="9776077at2"/>
<feature type="domain" description="Stealth protein CR1 conserved region 1" evidence="5">
    <location>
        <begin position="7"/>
        <end position="31"/>
    </location>
</feature>
<dbReference type="AlphaFoldDB" id="A0A192H2Q2"/>
<evidence type="ECO:0008006" key="8">
    <source>
        <dbReference type="Google" id="ProtNLM"/>
    </source>
</evidence>
<keyword evidence="2" id="KW-0808">Transferase</keyword>
<protein>
    <recommendedName>
        <fullName evidence="8">Sugar phosphotransferase</fullName>
    </recommendedName>
</protein>
<dbReference type="InterPro" id="IPR021520">
    <property type="entry name" value="Stealth_CR2"/>
</dbReference>
<evidence type="ECO:0000313" key="7">
    <source>
        <dbReference type="Proteomes" id="UP000078582"/>
    </source>
</evidence>
<comment type="similarity">
    <text evidence="1">Belongs to the stealth family.</text>
</comment>
<dbReference type="Proteomes" id="UP000078582">
    <property type="component" value="Chromosome"/>
</dbReference>
<dbReference type="PANTHER" id="PTHR24045:SF0">
    <property type="entry name" value="N-ACETYLGLUCOSAMINE-1-PHOSPHOTRANSFERASE SUBUNITS ALPHA_BETA"/>
    <property type="match status" value="1"/>
</dbReference>
<proteinExistence type="inferred from homology"/>
<dbReference type="GO" id="GO:0000271">
    <property type="term" value="P:polysaccharide biosynthetic process"/>
    <property type="evidence" value="ECO:0007669"/>
    <property type="project" value="UniProtKB-KW"/>
</dbReference>
<accession>A0A192H2Q2</accession>
<reference evidence="6 7" key="1">
    <citation type="submission" date="2016-03" db="EMBL/GenBank/DDBJ databases">
        <title>Pediococcus and Lactobacillus from brewery environment - whole genome sequencing and assembly.</title>
        <authorList>
            <person name="Behr J."/>
            <person name="Geissler A.J."/>
            <person name="Vogel R.F."/>
        </authorList>
    </citation>
    <scope>NUCLEOTIDE SEQUENCE [LARGE SCALE GENOMIC DNA]</scope>
    <source>
        <strain evidence="6 7">TMW 1.1989</strain>
    </source>
</reference>
<sequence>MGSKDQFPVDFIITWVDQSDPEWLAKFNKYSDVKIDGESERFRDYSTLRYLFRSIERFAPWVRKIFLVTDDQVPEWLNEDSPKIQVIFHNDIIPNKYLPTFNSNVIDLNLVNIPNLADHFVYFNDDMFLNAPVKQADFFTEKGLPRDTFAFNAIMPTEDFDHIFVNNVTLINKLYKKQDIMKTEFFKLFNFKNFEFNFLNLLLAPFPKFSRFVDPHIPISFRKDWIQDTLENFPDVINVTNPNRFRSKNDYSIWLFRYVAMLNGNFSVRSAHFGKGYKLSQINQVCADIEKNRHKLLNINDSDKIQTDEFKFLTFRLTKTFNKKFSLKCSFEK</sequence>